<dbReference type="AlphaFoldDB" id="A0A840IWJ2"/>
<keyword evidence="4" id="KW-0687">Ribonucleoprotein</keyword>
<dbReference type="PROSITE" id="PS51186">
    <property type="entry name" value="GNAT"/>
    <property type="match status" value="1"/>
</dbReference>
<dbReference type="InterPro" id="IPR000182">
    <property type="entry name" value="GNAT_dom"/>
</dbReference>
<keyword evidence="1" id="KW-0808">Transferase</keyword>
<keyword evidence="4" id="KW-0689">Ribosomal protein</keyword>
<dbReference type="Proteomes" id="UP000581769">
    <property type="component" value="Unassembled WGS sequence"/>
</dbReference>
<protein>
    <submittedName>
        <fullName evidence="4">Ribosomal protein S18 acetylase RimI-like enzyme</fullName>
    </submittedName>
</protein>
<evidence type="ECO:0000313" key="4">
    <source>
        <dbReference type="EMBL" id="MBB4685528.1"/>
    </source>
</evidence>
<name>A0A840IWJ2_9PSEU</name>
<dbReference type="Pfam" id="PF00583">
    <property type="entry name" value="Acetyltransf_1"/>
    <property type="match status" value="1"/>
</dbReference>
<dbReference type="Gene3D" id="3.40.630.30">
    <property type="match status" value="1"/>
</dbReference>
<sequence length="154" mass="16907">MAEFAAIGEVTAEAYRRDGFFEVDTGYEAVLRSVAHRAEHAELMVAVEADSRVLGSVTVVLPGSEYAEISGPGELEFRMLAVAGEARGRGIGDALTRAVLDRGRELGLGKVVLSSLDQMRTAHRLYERIGFSRLPERDWSPHPGVRLVAYEYDL</sequence>
<feature type="domain" description="N-acetyltransferase" evidence="3">
    <location>
        <begin position="1"/>
        <end position="154"/>
    </location>
</feature>
<reference evidence="4 5" key="1">
    <citation type="submission" date="2020-08" db="EMBL/GenBank/DDBJ databases">
        <title>Sequencing the genomes of 1000 actinobacteria strains.</title>
        <authorList>
            <person name="Klenk H.-P."/>
        </authorList>
    </citation>
    <scope>NUCLEOTIDE SEQUENCE [LARGE SCALE GENOMIC DNA]</scope>
    <source>
        <strain evidence="4 5">DSM 45859</strain>
    </source>
</reference>
<organism evidence="4 5">
    <name type="scientific">Amycolatopsis jiangsuensis</name>
    <dbReference type="NCBI Taxonomy" id="1181879"/>
    <lineage>
        <taxon>Bacteria</taxon>
        <taxon>Bacillati</taxon>
        <taxon>Actinomycetota</taxon>
        <taxon>Actinomycetes</taxon>
        <taxon>Pseudonocardiales</taxon>
        <taxon>Pseudonocardiaceae</taxon>
        <taxon>Amycolatopsis</taxon>
    </lineage>
</organism>
<dbReference type="EMBL" id="JACHMG010000001">
    <property type="protein sequence ID" value="MBB4685528.1"/>
    <property type="molecule type" value="Genomic_DNA"/>
</dbReference>
<evidence type="ECO:0000256" key="2">
    <source>
        <dbReference type="ARBA" id="ARBA00023315"/>
    </source>
</evidence>
<gene>
    <name evidence="4" type="ORF">BJY18_003013</name>
</gene>
<dbReference type="CDD" id="cd04301">
    <property type="entry name" value="NAT_SF"/>
    <property type="match status" value="1"/>
</dbReference>
<dbReference type="InterPro" id="IPR050832">
    <property type="entry name" value="Bact_Acetyltransf"/>
</dbReference>
<comment type="caution">
    <text evidence="4">The sequence shown here is derived from an EMBL/GenBank/DDBJ whole genome shotgun (WGS) entry which is preliminary data.</text>
</comment>
<evidence type="ECO:0000313" key="5">
    <source>
        <dbReference type="Proteomes" id="UP000581769"/>
    </source>
</evidence>
<evidence type="ECO:0000259" key="3">
    <source>
        <dbReference type="PROSITE" id="PS51186"/>
    </source>
</evidence>
<dbReference type="SUPFAM" id="SSF55729">
    <property type="entry name" value="Acyl-CoA N-acyltransferases (Nat)"/>
    <property type="match status" value="1"/>
</dbReference>
<evidence type="ECO:0000256" key="1">
    <source>
        <dbReference type="ARBA" id="ARBA00022679"/>
    </source>
</evidence>
<proteinExistence type="predicted"/>
<dbReference type="GO" id="GO:0016747">
    <property type="term" value="F:acyltransferase activity, transferring groups other than amino-acyl groups"/>
    <property type="evidence" value="ECO:0007669"/>
    <property type="project" value="InterPro"/>
</dbReference>
<accession>A0A840IWJ2</accession>
<keyword evidence="2" id="KW-0012">Acyltransferase</keyword>
<keyword evidence="5" id="KW-1185">Reference proteome</keyword>
<dbReference type="InterPro" id="IPR016181">
    <property type="entry name" value="Acyl_CoA_acyltransferase"/>
</dbReference>
<dbReference type="PANTHER" id="PTHR43877">
    <property type="entry name" value="AMINOALKYLPHOSPHONATE N-ACETYLTRANSFERASE-RELATED-RELATED"/>
    <property type="match status" value="1"/>
</dbReference>
<dbReference type="GO" id="GO:0005840">
    <property type="term" value="C:ribosome"/>
    <property type="evidence" value="ECO:0007669"/>
    <property type="project" value="UniProtKB-KW"/>
</dbReference>